<evidence type="ECO:0000313" key="3">
    <source>
        <dbReference type="Proteomes" id="UP000030748"/>
    </source>
</evidence>
<dbReference type="OrthoDB" id="1266170at2759"/>
<dbReference type="KEGG" id="egt:105951966"/>
<dbReference type="InterPro" id="IPR050796">
    <property type="entry name" value="SCF_F-box_component"/>
</dbReference>
<dbReference type="NCBIfam" id="TIGR01640">
    <property type="entry name" value="F_box_assoc_1"/>
    <property type="match status" value="1"/>
</dbReference>
<dbReference type="Pfam" id="PF00646">
    <property type="entry name" value="F-box"/>
    <property type="match status" value="1"/>
</dbReference>
<name>A0A022RS17_ERYGU</name>
<accession>A0A022RS17</accession>
<dbReference type="PROSITE" id="PS50181">
    <property type="entry name" value="FBOX"/>
    <property type="match status" value="1"/>
</dbReference>
<protein>
    <recommendedName>
        <fullName evidence="1">F-box domain-containing protein</fullName>
    </recommendedName>
</protein>
<dbReference type="AlphaFoldDB" id="A0A022RS17"/>
<dbReference type="Proteomes" id="UP000030748">
    <property type="component" value="Unassembled WGS sequence"/>
</dbReference>
<dbReference type="InterPro" id="IPR001810">
    <property type="entry name" value="F-box_dom"/>
</dbReference>
<dbReference type="InterPro" id="IPR006527">
    <property type="entry name" value="F-box-assoc_dom_typ1"/>
</dbReference>
<dbReference type="SUPFAM" id="SSF81383">
    <property type="entry name" value="F-box domain"/>
    <property type="match status" value="1"/>
</dbReference>
<dbReference type="InterPro" id="IPR036047">
    <property type="entry name" value="F-box-like_dom_sf"/>
</dbReference>
<dbReference type="Gene3D" id="1.20.1280.50">
    <property type="match status" value="1"/>
</dbReference>
<evidence type="ECO:0000313" key="2">
    <source>
        <dbReference type="EMBL" id="EYU42854.1"/>
    </source>
</evidence>
<dbReference type="Pfam" id="PF07734">
    <property type="entry name" value="FBA_1"/>
    <property type="match status" value="1"/>
</dbReference>
<dbReference type="CDD" id="cd22157">
    <property type="entry name" value="F-box_AtFBW1-like"/>
    <property type="match status" value="1"/>
</dbReference>
<organism evidence="2 3">
    <name type="scientific">Erythranthe guttata</name>
    <name type="common">Yellow monkey flower</name>
    <name type="synonym">Mimulus guttatus</name>
    <dbReference type="NCBI Taxonomy" id="4155"/>
    <lineage>
        <taxon>Eukaryota</taxon>
        <taxon>Viridiplantae</taxon>
        <taxon>Streptophyta</taxon>
        <taxon>Embryophyta</taxon>
        <taxon>Tracheophyta</taxon>
        <taxon>Spermatophyta</taxon>
        <taxon>Magnoliopsida</taxon>
        <taxon>eudicotyledons</taxon>
        <taxon>Gunneridae</taxon>
        <taxon>Pentapetalae</taxon>
        <taxon>asterids</taxon>
        <taxon>lamiids</taxon>
        <taxon>Lamiales</taxon>
        <taxon>Phrymaceae</taxon>
        <taxon>Erythranthe</taxon>
    </lineage>
</organism>
<dbReference type="eggNOG" id="ENOG502S2XW">
    <property type="taxonomic scope" value="Eukaryota"/>
</dbReference>
<dbReference type="InterPro" id="IPR017451">
    <property type="entry name" value="F-box-assoc_interact_dom"/>
</dbReference>
<dbReference type="EMBL" id="KI630276">
    <property type="protein sequence ID" value="EYU42854.1"/>
    <property type="molecule type" value="Genomic_DNA"/>
</dbReference>
<keyword evidence="3" id="KW-1185">Reference proteome</keyword>
<sequence length="363" mass="41500">MSLPEDVIEEILSRLPVLSLIRFKSVCKSWKMIIKNPTFVSKHHQTIASTEGSETLLINRRDNATNKRVVSLLRKEGKDAFALDQDLPTFFNNMFNHVRLIGPCNGIVCLYGYPDNIALWNPSIRDFKILPISKIPRSSKVLGGDIGLGFDSETRDFKVMQILFCGSVNRVEIYSLKLNSWRKYDGILPADIMYNNLWSMVYKNEIFCWLAQDCNKFDVILSFDMMNEIFQITQLPPLISTNDVFGGITRAIMPLKQSAIGLIVYPIKDSDKVFDVWIANELGGNADFWCKIASIGPISSVERPLALWENDEFVLENSRGELVMYNCSNREIKNLGFYGKRSRLEVLVYKESLFTVSKIYTNL</sequence>
<gene>
    <name evidence="2" type="ORF">MIMGU_mgv1a018794mg</name>
</gene>
<reference evidence="2 3" key="1">
    <citation type="journal article" date="2013" name="Proc. Natl. Acad. Sci. U.S.A.">
        <title>Fine-scale variation in meiotic recombination in Mimulus inferred from population shotgun sequencing.</title>
        <authorList>
            <person name="Hellsten U."/>
            <person name="Wright K.M."/>
            <person name="Jenkins J."/>
            <person name="Shu S."/>
            <person name="Yuan Y."/>
            <person name="Wessler S.R."/>
            <person name="Schmutz J."/>
            <person name="Willis J.H."/>
            <person name="Rokhsar D.S."/>
        </authorList>
    </citation>
    <scope>NUCLEOTIDE SEQUENCE [LARGE SCALE GENOMIC DNA]</scope>
    <source>
        <strain evidence="3">cv. DUN x IM62</strain>
    </source>
</reference>
<dbReference type="PANTHER" id="PTHR31672:SF13">
    <property type="entry name" value="F-BOX PROTEIN CPR30-LIKE"/>
    <property type="match status" value="1"/>
</dbReference>
<dbReference type="PhylomeDB" id="A0A022RS17"/>
<dbReference type="PANTHER" id="PTHR31672">
    <property type="entry name" value="BNACNNG10540D PROTEIN"/>
    <property type="match status" value="1"/>
</dbReference>
<proteinExistence type="predicted"/>
<evidence type="ECO:0000259" key="1">
    <source>
        <dbReference type="PROSITE" id="PS50181"/>
    </source>
</evidence>
<dbReference type="OMA" id="MQMARIE"/>
<feature type="domain" description="F-box" evidence="1">
    <location>
        <begin position="1"/>
        <end position="43"/>
    </location>
</feature>
<dbReference type="SMART" id="SM00256">
    <property type="entry name" value="FBOX"/>
    <property type="match status" value="1"/>
</dbReference>